<dbReference type="OrthoDB" id="9126735at2"/>
<dbReference type="Proteomes" id="UP000003704">
    <property type="component" value="Unassembled WGS sequence"/>
</dbReference>
<dbReference type="Pfam" id="PF11231">
    <property type="entry name" value="DUF3034"/>
    <property type="match status" value="1"/>
</dbReference>
<organism evidence="2 4">
    <name type="scientific">Hydrocarboniphaga effusa AP103</name>
    <dbReference type="NCBI Taxonomy" id="1172194"/>
    <lineage>
        <taxon>Bacteria</taxon>
        <taxon>Pseudomonadati</taxon>
        <taxon>Pseudomonadota</taxon>
        <taxon>Gammaproteobacteria</taxon>
        <taxon>Nevskiales</taxon>
        <taxon>Nevskiaceae</taxon>
        <taxon>Hydrocarboniphaga</taxon>
    </lineage>
</organism>
<proteinExistence type="predicted"/>
<dbReference type="STRING" id="1172194.WQQ_01660"/>
<evidence type="ECO:0000313" key="3">
    <source>
        <dbReference type="EMBL" id="EIT70216.1"/>
    </source>
</evidence>
<evidence type="ECO:0000256" key="1">
    <source>
        <dbReference type="SAM" id="SignalP"/>
    </source>
</evidence>
<dbReference type="AlphaFoldDB" id="I7ZDU2"/>
<reference evidence="2 4" key="1">
    <citation type="journal article" date="2012" name="J. Bacteriol.">
        <title>Genome Sequence of n-Alkane-Degrading Hydrocarboniphaga effusa Strain AP103T (ATCC BAA-332T).</title>
        <authorList>
            <person name="Chang H.K."/>
            <person name="Zylstra G.J."/>
            <person name="Chae J.C."/>
        </authorList>
    </citation>
    <scope>NUCLEOTIDE SEQUENCE [LARGE SCALE GENOMIC DNA]</scope>
    <source>
        <strain evidence="2 4">AP103</strain>
    </source>
</reference>
<protein>
    <submittedName>
        <fullName evidence="2">Uncharacterized protein</fullName>
    </submittedName>
</protein>
<keyword evidence="4" id="KW-1185">Reference proteome</keyword>
<feature type="signal peptide" evidence="1">
    <location>
        <begin position="1"/>
        <end position="29"/>
    </location>
</feature>
<keyword evidence="1" id="KW-0732">Signal</keyword>
<evidence type="ECO:0000313" key="2">
    <source>
        <dbReference type="EMBL" id="EIT70029.1"/>
    </source>
</evidence>
<sequence length="359" mass="38984">MKGSKANGSRWIKSAAFAALSLFSTGSWAGMYNDGKVFLTGGVFTVDGAGGGGAVPWATITGYESRDGINGGVGFTYVRLPNYDINWIGGSVGFYDRFELSYVNVKLTTDLSNVNTVAMAADALGLAGNLGLDPHGSKLQMDTYGAKVRLFGDAVYTSDSFIPQTSLGFLYKNNTTPEFTRTLSADKAKDWEAYLAFTKVFFRYSTLVNLTVRYSAANQIGLTGFGECNNGRTECDDDKDFRFEFSTAYLLQKNFAIGGEYQQHSNKQKNKPVDAGNLLSTNDNGDALLNPLIGGIVGGVVGATGLRNTLAQNESDWYDFFFAYAPNKNYSLTFAYLFLGDIAVAREQNGLYFSLHATF</sequence>
<evidence type="ECO:0000313" key="4">
    <source>
        <dbReference type="Proteomes" id="UP000003704"/>
    </source>
</evidence>
<feature type="chain" id="PRO_5007674523" evidence="1">
    <location>
        <begin position="30"/>
        <end position="359"/>
    </location>
</feature>
<dbReference type="RefSeq" id="WP_007183312.1">
    <property type="nucleotide sequence ID" value="NZ_AKGD01000001.1"/>
</dbReference>
<accession>I7ZDU2</accession>
<reference evidence="2" key="2">
    <citation type="submission" date="2012-05" db="EMBL/GenBank/DDBJ databases">
        <authorList>
            <person name="Park J.-H."/>
            <person name="Zylstra G.J."/>
            <person name="Chae J.-C."/>
        </authorList>
    </citation>
    <scope>NUCLEOTIDE SEQUENCE</scope>
    <source>
        <strain evidence="2">AP103</strain>
    </source>
</reference>
<dbReference type="EMBL" id="AKGD01000001">
    <property type="protein sequence ID" value="EIT70216.1"/>
    <property type="molecule type" value="Genomic_DNA"/>
</dbReference>
<name>I7ZDU2_9GAMM</name>
<gene>
    <name evidence="2" type="ORF">WQQ_01660</name>
    <name evidence="3" type="ORF">WQQ_03530</name>
</gene>
<comment type="caution">
    <text evidence="2">The sequence shown here is derived from an EMBL/GenBank/DDBJ whole genome shotgun (WGS) entry which is preliminary data.</text>
</comment>
<dbReference type="InterPro" id="IPR021393">
    <property type="entry name" value="DUF3034"/>
</dbReference>
<dbReference type="EMBL" id="AKGD01000001">
    <property type="protein sequence ID" value="EIT70029.1"/>
    <property type="molecule type" value="Genomic_DNA"/>
</dbReference>